<dbReference type="GO" id="GO:0005886">
    <property type="term" value="C:plasma membrane"/>
    <property type="evidence" value="ECO:0007669"/>
    <property type="project" value="UniProtKB-SubCell"/>
</dbReference>
<evidence type="ECO:0000313" key="9">
    <source>
        <dbReference type="EMBL" id="QDU59425.1"/>
    </source>
</evidence>
<evidence type="ECO:0000256" key="5">
    <source>
        <dbReference type="ARBA" id="ARBA00022989"/>
    </source>
</evidence>
<dbReference type="Gene3D" id="3.30.240.20">
    <property type="entry name" value="bsu07140 like domains"/>
    <property type="match status" value="1"/>
</dbReference>
<evidence type="ECO:0000313" key="10">
    <source>
        <dbReference type="Proteomes" id="UP000317093"/>
    </source>
</evidence>
<dbReference type="Proteomes" id="UP000317093">
    <property type="component" value="Chromosome"/>
</dbReference>
<gene>
    <name evidence="9" type="ORF">Pan216_02530</name>
</gene>
<feature type="domain" description="YetF C-terminal" evidence="8">
    <location>
        <begin position="91"/>
        <end position="160"/>
    </location>
</feature>
<dbReference type="OrthoDB" id="9793799at2"/>
<organism evidence="9 10">
    <name type="scientific">Kolteria novifilia</name>
    <dbReference type="NCBI Taxonomy" id="2527975"/>
    <lineage>
        <taxon>Bacteria</taxon>
        <taxon>Pseudomonadati</taxon>
        <taxon>Planctomycetota</taxon>
        <taxon>Planctomycetia</taxon>
        <taxon>Kolteriales</taxon>
        <taxon>Kolteriaceae</taxon>
        <taxon>Kolteria</taxon>
    </lineage>
</organism>
<evidence type="ECO:0000256" key="6">
    <source>
        <dbReference type="ARBA" id="ARBA00023136"/>
    </source>
</evidence>
<dbReference type="InterPro" id="IPR007353">
    <property type="entry name" value="DUF421"/>
</dbReference>
<dbReference type="PANTHER" id="PTHR34582:SF6">
    <property type="entry name" value="UPF0702 TRANSMEMBRANE PROTEIN YCAP"/>
    <property type="match status" value="1"/>
</dbReference>
<dbReference type="RefSeq" id="WP_145253683.1">
    <property type="nucleotide sequence ID" value="NZ_CP036279.1"/>
</dbReference>
<proteinExistence type="inferred from homology"/>
<name>A0A518AXH0_9BACT</name>
<feature type="transmembrane region" description="Helical" evidence="7">
    <location>
        <begin position="45"/>
        <end position="62"/>
    </location>
</feature>
<evidence type="ECO:0000259" key="8">
    <source>
        <dbReference type="Pfam" id="PF04239"/>
    </source>
</evidence>
<protein>
    <recommendedName>
        <fullName evidence="8">YetF C-terminal domain-containing protein</fullName>
    </recommendedName>
</protein>
<dbReference type="PANTHER" id="PTHR34582">
    <property type="entry name" value="UPF0702 TRANSMEMBRANE PROTEIN YCAP"/>
    <property type="match status" value="1"/>
</dbReference>
<keyword evidence="4 7" id="KW-0812">Transmembrane</keyword>
<dbReference type="AlphaFoldDB" id="A0A518AXH0"/>
<dbReference type="Pfam" id="PF04239">
    <property type="entry name" value="DUF421"/>
    <property type="match status" value="1"/>
</dbReference>
<keyword evidence="5 7" id="KW-1133">Transmembrane helix</keyword>
<feature type="transmembrane region" description="Helical" evidence="7">
    <location>
        <begin position="12"/>
        <end position="33"/>
    </location>
</feature>
<accession>A0A518AXH0</accession>
<dbReference type="KEGG" id="knv:Pan216_02530"/>
<dbReference type="InterPro" id="IPR023090">
    <property type="entry name" value="UPF0702_alpha/beta_dom_sf"/>
</dbReference>
<dbReference type="EMBL" id="CP036279">
    <property type="protein sequence ID" value="QDU59425.1"/>
    <property type="molecule type" value="Genomic_DNA"/>
</dbReference>
<comment type="subcellular location">
    <subcellularLocation>
        <location evidence="1">Cell membrane</location>
        <topology evidence="1">Multi-pass membrane protein</topology>
    </subcellularLocation>
</comment>
<reference evidence="9 10" key="1">
    <citation type="submission" date="2019-02" db="EMBL/GenBank/DDBJ databases">
        <title>Deep-cultivation of Planctomycetes and their phenomic and genomic characterization uncovers novel biology.</title>
        <authorList>
            <person name="Wiegand S."/>
            <person name="Jogler M."/>
            <person name="Boedeker C."/>
            <person name="Pinto D."/>
            <person name="Vollmers J."/>
            <person name="Rivas-Marin E."/>
            <person name="Kohn T."/>
            <person name="Peeters S.H."/>
            <person name="Heuer A."/>
            <person name="Rast P."/>
            <person name="Oberbeckmann S."/>
            <person name="Bunk B."/>
            <person name="Jeske O."/>
            <person name="Meyerdierks A."/>
            <person name="Storesund J.E."/>
            <person name="Kallscheuer N."/>
            <person name="Luecker S."/>
            <person name="Lage O.M."/>
            <person name="Pohl T."/>
            <person name="Merkel B.J."/>
            <person name="Hornburger P."/>
            <person name="Mueller R.-W."/>
            <person name="Bruemmer F."/>
            <person name="Labrenz M."/>
            <person name="Spormann A.M."/>
            <person name="Op den Camp H."/>
            <person name="Overmann J."/>
            <person name="Amann R."/>
            <person name="Jetten M.S.M."/>
            <person name="Mascher T."/>
            <person name="Medema M.H."/>
            <person name="Devos D.P."/>
            <person name="Kaster A.-K."/>
            <person name="Ovreas L."/>
            <person name="Rohde M."/>
            <person name="Galperin M.Y."/>
            <person name="Jogler C."/>
        </authorList>
    </citation>
    <scope>NUCLEOTIDE SEQUENCE [LARGE SCALE GENOMIC DNA]</scope>
    <source>
        <strain evidence="9 10">Pan216</strain>
    </source>
</reference>
<evidence type="ECO:0000256" key="2">
    <source>
        <dbReference type="ARBA" id="ARBA00006448"/>
    </source>
</evidence>
<keyword evidence="6 7" id="KW-0472">Membrane</keyword>
<evidence type="ECO:0000256" key="4">
    <source>
        <dbReference type="ARBA" id="ARBA00022692"/>
    </source>
</evidence>
<evidence type="ECO:0000256" key="3">
    <source>
        <dbReference type="ARBA" id="ARBA00022475"/>
    </source>
</evidence>
<keyword evidence="10" id="KW-1185">Reference proteome</keyword>
<keyword evidence="3" id="KW-1003">Cell membrane</keyword>
<evidence type="ECO:0000256" key="7">
    <source>
        <dbReference type="SAM" id="Phobius"/>
    </source>
</evidence>
<sequence length="186" mass="20450">MGNSAWFESWDSLYKIAVSALVGYLILIVYVRLAGKRSTSKMNNFDWMVTVAVGSVFASMAILKDVTVADGALAMALLLGFQYLLTTATSHWEWARGLFLATPSILYANEQFDDAEMRKQRVCRGEIISAIRERGIGSLREVAVVTLEPDAEMSVVIKGKDGELDTVDSLPGYEELAGVGESRETR</sequence>
<evidence type="ECO:0000256" key="1">
    <source>
        <dbReference type="ARBA" id="ARBA00004651"/>
    </source>
</evidence>
<comment type="similarity">
    <text evidence="2">Belongs to the UPF0702 family.</text>
</comment>